<protein>
    <submittedName>
        <fullName evidence="1">Uncharacterized protein</fullName>
    </submittedName>
</protein>
<organism evidence="1 2">
    <name type="scientific">Orbilia brochopaga</name>
    <dbReference type="NCBI Taxonomy" id="3140254"/>
    <lineage>
        <taxon>Eukaryota</taxon>
        <taxon>Fungi</taxon>
        <taxon>Dikarya</taxon>
        <taxon>Ascomycota</taxon>
        <taxon>Pezizomycotina</taxon>
        <taxon>Orbiliomycetes</taxon>
        <taxon>Orbiliales</taxon>
        <taxon>Orbiliaceae</taxon>
        <taxon>Orbilia</taxon>
    </lineage>
</organism>
<name>A0AAV9UI69_9PEZI</name>
<evidence type="ECO:0000313" key="2">
    <source>
        <dbReference type="Proteomes" id="UP001375240"/>
    </source>
</evidence>
<comment type="caution">
    <text evidence="1">The sequence shown here is derived from an EMBL/GenBank/DDBJ whole genome shotgun (WGS) entry which is preliminary data.</text>
</comment>
<dbReference type="Proteomes" id="UP001375240">
    <property type="component" value="Unassembled WGS sequence"/>
</dbReference>
<sequence length="132" mass="15240">MLKSSRRQTAGDRNCKVRTGTCARYFTQSHTQTYYIQTINLVRSFFRTLVSALSGPATTPCMHLSLPYGHCACSQGCPASQSDLEFRQKGRAPLFIISLTLRTYQIIVRVVHWVYFEYFRDCELNRKEEIDS</sequence>
<dbReference type="AlphaFoldDB" id="A0AAV9UI69"/>
<gene>
    <name evidence="1" type="ORF">TWF696_009075</name>
</gene>
<proteinExistence type="predicted"/>
<reference evidence="1 2" key="1">
    <citation type="submission" date="2019-10" db="EMBL/GenBank/DDBJ databases">
        <authorList>
            <person name="Palmer J.M."/>
        </authorList>
    </citation>
    <scope>NUCLEOTIDE SEQUENCE [LARGE SCALE GENOMIC DNA]</scope>
    <source>
        <strain evidence="1 2">TWF696</strain>
    </source>
</reference>
<evidence type="ECO:0000313" key="1">
    <source>
        <dbReference type="EMBL" id="KAK6340751.1"/>
    </source>
</evidence>
<keyword evidence="2" id="KW-1185">Reference proteome</keyword>
<accession>A0AAV9UI69</accession>
<dbReference type="EMBL" id="JAVHNQ010000008">
    <property type="protein sequence ID" value="KAK6340751.1"/>
    <property type="molecule type" value="Genomic_DNA"/>
</dbReference>